<dbReference type="GO" id="GO:0016301">
    <property type="term" value="F:kinase activity"/>
    <property type="evidence" value="ECO:0007669"/>
    <property type="project" value="UniProtKB-KW"/>
</dbReference>
<dbReference type="SMART" id="SM00369">
    <property type="entry name" value="LRR_TYP"/>
    <property type="match status" value="5"/>
</dbReference>
<dbReference type="FunFam" id="3.80.10.10:FF:000383">
    <property type="entry name" value="Leucine-rich repeat receptor protein kinase EMS1"/>
    <property type="match status" value="1"/>
</dbReference>
<dbReference type="AlphaFoldDB" id="A0A438JUY8"/>
<evidence type="ECO:0000313" key="8">
    <source>
        <dbReference type="EMBL" id="RVX12763.1"/>
    </source>
</evidence>
<feature type="chain" id="PRO_5019134095" evidence="7">
    <location>
        <begin position="26"/>
        <end position="816"/>
    </location>
</feature>
<dbReference type="PANTHER" id="PTHR46662">
    <property type="entry name" value="DI-GLUCOSE BINDING PROTEIN WITH LEUCINE-RICH REPEAT DOMAIN-CONTAINING PROTEIN"/>
    <property type="match status" value="1"/>
</dbReference>
<proteinExistence type="predicted"/>
<dbReference type="Gene3D" id="3.80.10.10">
    <property type="entry name" value="Ribonuclease Inhibitor"/>
    <property type="match status" value="5"/>
</dbReference>
<keyword evidence="5" id="KW-1133">Transmembrane helix</keyword>
<dbReference type="FunFam" id="3.80.10.10:FF:000095">
    <property type="entry name" value="LRR receptor-like serine/threonine-protein kinase GSO1"/>
    <property type="match status" value="2"/>
</dbReference>
<dbReference type="Proteomes" id="UP000288805">
    <property type="component" value="Unassembled WGS sequence"/>
</dbReference>
<keyword evidence="8" id="KW-0808">Transferase</keyword>
<dbReference type="Pfam" id="PF14223">
    <property type="entry name" value="Retrotran_gag_2"/>
    <property type="match status" value="1"/>
</dbReference>
<dbReference type="InterPro" id="IPR032675">
    <property type="entry name" value="LRR_dom_sf"/>
</dbReference>
<keyword evidence="8" id="KW-0675">Receptor</keyword>
<dbReference type="PRINTS" id="PR00019">
    <property type="entry name" value="LEURICHRPT"/>
</dbReference>
<organism evidence="8 9">
    <name type="scientific">Vitis vinifera</name>
    <name type="common">Grape</name>
    <dbReference type="NCBI Taxonomy" id="29760"/>
    <lineage>
        <taxon>Eukaryota</taxon>
        <taxon>Viridiplantae</taxon>
        <taxon>Streptophyta</taxon>
        <taxon>Embryophyta</taxon>
        <taxon>Tracheophyta</taxon>
        <taxon>Spermatophyta</taxon>
        <taxon>Magnoliopsida</taxon>
        <taxon>eudicotyledons</taxon>
        <taxon>Gunneridae</taxon>
        <taxon>Pentapetalae</taxon>
        <taxon>rosids</taxon>
        <taxon>Vitales</taxon>
        <taxon>Vitaceae</taxon>
        <taxon>Viteae</taxon>
        <taxon>Vitis</taxon>
    </lineage>
</organism>
<keyword evidence="4" id="KW-0677">Repeat</keyword>
<dbReference type="SUPFAM" id="SSF52058">
    <property type="entry name" value="L domain-like"/>
    <property type="match status" value="3"/>
</dbReference>
<keyword evidence="6" id="KW-0472">Membrane</keyword>
<dbReference type="Pfam" id="PF00560">
    <property type="entry name" value="LRR_1"/>
    <property type="match status" value="4"/>
</dbReference>
<name>A0A438JUY8_VITVI</name>
<keyword evidence="2" id="KW-0433">Leucine-rich repeat</keyword>
<comment type="subcellular location">
    <subcellularLocation>
        <location evidence="1">Membrane</location>
        <topology evidence="1">Single-pass membrane protein</topology>
    </subcellularLocation>
</comment>
<evidence type="ECO:0000256" key="1">
    <source>
        <dbReference type="ARBA" id="ARBA00004167"/>
    </source>
</evidence>
<evidence type="ECO:0000256" key="6">
    <source>
        <dbReference type="ARBA" id="ARBA00023136"/>
    </source>
</evidence>
<accession>A0A438JUY8</accession>
<reference evidence="8 9" key="1">
    <citation type="journal article" date="2018" name="PLoS Genet.">
        <title>Population sequencing reveals clonal diversity and ancestral inbreeding in the grapevine cultivar Chardonnay.</title>
        <authorList>
            <person name="Roach M.J."/>
            <person name="Johnson D.L."/>
            <person name="Bohlmann J."/>
            <person name="van Vuuren H.J."/>
            <person name="Jones S.J."/>
            <person name="Pretorius I.S."/>
            <person name="Schmidt S.A."/>
            <person name="Borneman A.R."/>
        </authorList>
    </citation>
    <scope>NUCLEOTIDE SEQUENCE [LARGE SCALE GENOMIC DNA]</scope>
    <source>
        <strain evidence="9">cv. Chardonnay</strain>
        <tissue evidence="8">Leaf</tissue>
    </source>
</reference>
<feature type="signal peptide" evidence="7">
    <location>
        <begin position="1"/>
        <end position="25"/>
    </location>
</feature>
<comment type="caution">
    <text evidence="8">The sequence shown here is derived from an EMBL/GenBank/DDBJ whole genome shotgun (WGS) entry which is preliminary data.</text>
</comment>
<evidence type="ECO:0000313" key="9">
    <source>
        <dbReference type="Proteomes" id="UP000288805"/>
    </source>
</evidence>
<evidence type="ECO:0000256" key="4">
    <source>
        <dbReference type="ARBA" id="ARBA00022737"/>
    </source>
</evidence>
<evidence type="ECO:0000256" key="5">
    <source>
        <dbReference type="ARBA" id="ARBA00022989"/>
    </source>
</evidence>
<evidence type="ECO:0000256" key="2">
    <source>
        <dbReference type="ARBA" id="ARBA00022614"/>
    </source>
</evidence>
<dbReference type="Pfam" id="PF13855">
    <property type="entry name" value="LRR_8"/>
    <property type="match status" value="2"/>
</dbReference>
<dbReference type="InterPro" id="IPR001611">
    <property type="entry name" value="Leu-rich_rpt"/>
</dbReference>
<dbReference type="PANTHER" id="PTHR46662:SF110">
    <property type="entry name" value="OS11G0233000 PROTEIN"/>
    <property type="match status" value="1"/>
</dbReference>
<dbReference type="EMBL" id="QGNW01000026">
    <property type="protein sequence ID" value="RVX12763.1"/>
    <property type="molecule type" value="Genomic_DNA"/>
</dbReference>
<keyword evidence="3" id="KW-0812">Transmembrane</keyword>
<dbReference type="GO" id="GO:0016020">
    <property type="term" value="C:membrane"/>
    <property type="evidence" value="ECO:0007669"/>
    <property type="project" value="UniProtKB-SubCell"/>
</dbReference>
<sequence>MAKPSPLLQFYIFTFFLFFKLTCLSCPDHQKQALLQFKSSILAIGYTLRDFNSWNDSSSDLPGAFHCLGPALWITSLMELDISQNGIQGQIPALGSANLSKLVYLNMMENKFNGPIPPQTFHLEYLQHLDLSTNSLEGSLAPEVDSFRNFQVLRLNNSFLYGKVPEQIGNLTKFQELSVADLRDNVLSMEIPTDIGNLSNISVLKLSNNQLTGGIPSSMQKLSKLEILYLENNILTGDIPSWLFHFEGLKDLDLGGNHLKWNNSVTLVPKCMLFRLSLKSLGLAGKIPDWISTQKTLDILDLSDNQLQGTLPQWLVEIGLRGIILSDNELTGSLPPLLFSRVRPIRVIDLSRNNFFGELPEIIGNARSLNILMLAGNNFSGPIPQSIAEIPHLLLRGSNDLSQATRVLALGGNKFSGGLPWNMTRLSNLERLELQDNNISGELPNFLCQISTLQVLSLRNNTLQGLIPETILNSSNNLIGEIPTGFGNLVGMIEGLDSELEEVKTRCEQQSADRSDPVGGQMDTTLDPNYYANNSGLCGMQIHVPCPEDKSAAPKPQEHDNKEPWFLWKGVAIGYPFKSSLLAINSSLDTFDSWNSPSNSTSSTVIGLDLSDLNFMPYERPLLPSVILAPLYWIKSLKELDVSYNDILGKIPTMGIINLTKLVHLDMSGNKFNGSIPPQLLQLRHLQYLDLSSNSLRGDLSSEVGSLKNLKGVKDALKDESELPVTMMAKEKSDIDEKAYHLIILTLRDKALREEDRSIADNLDDFAKIVLEMSNIGIEVDDADKAVLVLNSLPSSYSSFKETRKWRRLVYQGKVK</sequence>
<gene>
    <name evidence="8" type="primary">VvCHDp000267_7</name>
    <name evidence="8" type="ORF">CK203_009762</name>
</gene>
<evidence type="ECO:0000256" key="7">
    <source>
        <dbReference type="SAM" id="SignalP"/>
    </source>
</evidence>
<dbReference type="InterPro" id="IPR003591">
    <property type="entry name" value="Leu-rich_rpt_typical-subtyp"/>
</dbReference>
<protein>
    <submittedName>
        <fullName evidence="8">Leucine-rich repeat receptor-like protein kinase</fullName>
    </submittedName>
</protein>
<keyword evidence="7" id="KW-0732">Signal</keyword>
<evidence type="ECO:0000256" key="3">
    <source>
        <dbReference type="ARBA" id="ARBA00022692"/>
    </source>
</evidence>
<keyword evidence="8" id="KW-0418">Kinase</keyword>